<feature type="compositionally biased region" description="Low complexity" evidence="1">
    <location>
        <begin position="43"/>
        <end position="63"/>
    </location>
</feature>
<dbReference type="AlphaFoldDB" id="A0A1H1QLA1"/>
<dbReference type="Pfam" id="PF26571">
    <property type="entry name" value="VldE"/>
    <property type="match status" value="1"/>
</dbReference>
<dbReference type="RefSeq" id="WP_157682777.1">
    <property type="nucleotide sequence ID" value="NZ_LT629757.1"/>
</dbReference>
<evidence type="ECO:0000256" key="1">
    <source>
        <dbReference type="SAM" id="MobiDB-lite"/>
    </source>
</evidence>
<feature type="region of interest" description="Disordered" evidence="1">
    <location>
        <begin position="153"/>
        <end position="185"/>
    </location>
</feature>
<feature type="domain" description="ARB-07466-like C-terminal" evidence="2">
    <location>
        <begin position="189"/>
        <end position="286"/>
    </location>
</feature>
<accession>A0A1H1QLA1</accession>
<organism evidence="3 4">
    <name type="scientific">Nocardioides scoriae</name>
    <dbReference type="NCBI Taxonomy" id="642780"/>
    <lineage>
        <taxon>Bacteria</taxon>
        <taxon>Bacillati</taxon>
        <taxon>Actinomycetota</taxon>
        <taxon>Actinomycetes</taxon>
        <taxon>Propionibacteriales</taxon>
        <taxon>Nocardioidaceae</taxon>
        <taxon>Nocardioides</taxon>
    </lineage>
</organism>
<feature type="compositionally biased region" description="Low complexity" evidence="1">
    <location>
        <begin position="160"/>
        <end position="180"/>
    </location>
</feature>
<protein>
    <recommendedName>
        <fullName evidence="2">ARB-07466-like C-terminal domain-containing protein</fullName>
    </recommendedName>
</protein>
<evidence type="ECO:0000313" key="3">
    <source>
        <dbReference type="EMBL" id="SDS24214.1"/>
    </source>
</evidence>
<dbReference type="InterPro" id="IPR058593">
    <property type="entry name" value="ARB_07466-like_C"/>
</dbReference>
<gene>
    <name evidence="3" type="ORF">SAMN04488570_1446</name>
</gene>
<feature type="region of interest" description="Disordered" evidence="1">
    <location>
        <begin position="43"/>
        <end position="74"/>
    </location>
</feature>
<evidence type="ECO:0000259" key="2">
    <source>
        <dbReference type="Pfam" id="PF26571"/>
    </source>
</evidence>
<keyword evidence="4" id="KW-1185">Reference proteome</keyword>
<dbReference type="OrthoDB" id="2989771at2"/>
<dbReference type="STRING" id="642780.SAMN04488570_1446"/>
<dbReference type="Proteomes" id="UP000198859">
    <property type="component" value="Chromosome I"/>
</dbReference>
<evidence type="ECO:0000313" key="4">
    <source>
        <dbReference type="Proteomes" id="UP000198859"/>
    </source>
</evidence>
<sequence length="294" mass="30687">MPRGPRRLVPGSARTRTIALVTAPLLTAAVVGVGVAAGDPERATPAATASISDAAATPSAEASPTEERTLGTSRSAARVPLVSTRVPKATGKLWTTAPLKLRVQPREQTRSVGTAAEDTRVAVTGERRDGYAEVVVGRTARWVTASYLSRTKVVDPPPAAASGSGSAGSSSSASGTSSAPCPDGSSIESALQPGAVKIYRAVCAAFPELSAYGGQDGHGEHVNGEAIDFMVPSGDVGERVKDYLYANRAAFDLFDIIWAQHIWTIERSAEGFRPMEDRGSATANHFDHVHIKIN</sequence>
<proteinExistence type="predicted"/>
<reference evidence="4" key="1">
    <citation type="submission" date="2016-10" db="EMBL/GenBank/DDBJ databases">
        <authorList>
            <person name="Varghese N."/>
            <person name="Submissions S."/>
        </authorList>
    </citation>
    <scope>NUCLEOTIDE SEQUENCE [LARGE SCALE GENOMIC DNA]</scope>
    <source>
        <strain evidence="4">DSM 22127</strain>
    </source>
</reference>
<name>A0A1H1QLA1_9ACTN</name>
<dbReference type="EMBL" id="LT629757">
    <property type="protein sequence ID" value="SDS24214.1"/>
    <property type="molecule type" value="Genomic_DNA"/>
</dbReference>